<dbReference type="InterPro" id="IPR036259">
    <property type="entry name" value="MFS_trans_sf"/>
</dbReference>
<dbReference type="AlphaFoldDB" id="A0AAD5VZV8"/>
<feature type="transmembrane region" description="Helical" evidence="6">
    <location>
        <begin position="230"/>
        <end position="250"/>
    </location>
</feature>
<dbReference type="GO" id="GO:0022857">
    <property type="term" value="F:transmembrane transporter activity"/>
    <property type="evidence" value="ECO:0007669"/>
    <property type="project" value="InterPro"/>
</dbReference>
<comment type="caution">
    <text evidence="7">The sequence shown here is derived from an EMBL/GenBank/DDBJ whole genome shotgun (WGS) entry which is preliminary data.</text>
</comment>
<feature type="region of interest" description="Disordered" evidence="5">
    <location>
        <begin position="548"/>
        <end position="595"/>
    </location>
</feature>
<keyword evidence="8" id="KW-1185">Reference proteome</keyword>
<feature type="transmembrane region" description="Helical" evidence="6">
    <location>
        <begin position="309"/>
        <end position="334"/>
    </location>
</feature>
<feature type="transmembrane region" description="Helical" evidence="6">
    <location>
        <begin position="354"/>
        <end position="372"/>
    </location>
</feature>
<sequence>MNPTSPLSHDEEQDSLLPNDTEQHRRPRSQTSGRWKAHTYWLIPVILVFSMSRGITASPRIQVYRAVACRVLNEGSAKDHLLDSIDCGSADVQARAARIQAAVTTVMSVLSAISTGFWSRLGDTHGRKPVFIIFLSGALLMESVFVLVMRPNSFFARHAERLILVGPIAEGFVGGLSTFNGAFHAYVTDCTRPGSRSRIFSTIQGIVFVGLSFGPWFGGFFLPKTGYSDSFFYSSITLLVCTILYITFICPESRFPSRDENTYSRDFSDLKSSPIQASRRLFKKFMTDLFSSVAIFSPKRVPDTNKRSWNMTLVGLSFFLYCVSIGVYAAKYLYAQHVYNWTTAQLGYYMSTLWISRALNLLVLLPIIIHYLKPKRTSPPGAQASPSEIAAELVFDKYLAQISLFIDGLADALVAAVSSNSEPLFIVLSCMTSFTSGGNPALQSLGAICLHVLGASDQAGALFGALGVLNSIAHIVSPTIYAATYGATVATFPQAIFVLAACLLFTIVVLLAGVWPSPAPAAPYSPINASESDAEANPFNFRLSQDLTAEEEHTLPPRQQSTDRGRNQSGVYKYSGVGTSPPRVQQSPSDDTAAI</sequence>
<keyword evidence="3 6" id="KW-1133">Transmembrane helix</keyword>
<evidence type="ECO:0000256" key="1">
    <source>
        <dbReference type="ARBA" id="ARBA00004141"/>
    </source>
</evidence>
<dbReference type="InterPro" id="IPR011701">
    <property type="entry name" value="MFS"/>
</dbReference>
<evidence type="ECO:0000256" key="2">
    <source>
        <dbReference type="ARBA" id="ARBA00022692"/>
    </source>
</evidence>
<keyword evidence="2 6" id="KW-0812">Transmembrane</keyword>
<feature type="transmembrane region" description="Helical" evidence="6">
    <location>
        <begin position="199"/>
        <end position="218"/>
    </location>
</feature>
<organism evidence="7 8">
    <name type="scientific">Leucocoprinus birnbaumii</name>
    <dbReference type="NCBI Taxonomy" id="56174"/>
    <lineage>
        <taxon>Eukaryota</taxon>
        <taxon>Fungi</taxon>
        <taxon>Dikarya</taxon>
        <taxon>Basidiomycota</taxon>
        <taxon>Agaricomycotina</taxon>
        <taxon>Agaricomycetes</taxon>
        <taxon>Agaricomycetidae</taxon>
        <taxon>Agaricales</taxon>
        <taxon>Agaricineae</taxon>
        <taxon>Agaricaceae</taxon>
        <taxon>Leucocoprinus</taxon>
    </lineage>
</organism>
<evidence type="ECO:0000313" key="8">
    <source>
        <dbReference type="Proteomes" id="UP001213000"/>
    </source>
</evidence>
<feature type="compositionally biased region" description="Basic and acidic residues" evidence="5">
    <location>
        <begin position="550"/>
        <end position="566"/>
    </location>
</feature>
<accession>A0AAD5VZV8</accession>
<feature type="transmembrane region" description="Helical" evidence="6">
    <location>
        <begin position="130"/>
        <end position="150"/>
    </location>
</feature>
<evidence type="ECO:0000256" key="3">
    <source>
        <dbReference type="ARBA" id="ARBA00022989"/>
    </source>
</evidence>
<evidence type="ECO:0000313" key="7">
    <source>
        <dbReference type="EMBL" id="KAJ3574175.1"/>
    </source>
</evidence>
<dbReference type="GO" id="GO:0016020">
    <property type="term" value="C:membrane"/>
    <property type="evidence" value="ECO:0007669"/>
    <property type="project" value="UniProtKB-SubCell"/>
</dbReference>
<dbReference type="PANTHER" id="PTHR23507">
    <property type="entry name" value="ZGC:174356"/>
    <property type="match status" value="1"/>
</dbReference>
<feature type="transmembrane region" description="Helical" evidence="6">
    <location>
        <begin position="495"/>
        <end position="515"/>
    </location>
</feature>
<gene>
    <name evidence="7" type="ORF">NP233_g1930</name>
</gene>
<feature type="region of interest" description="Disordered" evidence="5">
    <location>
        <begin position="1"/>
        <end position="31"/>
    </location>
</feature>
<feature type="transmembrane region" description="Helical" evidence="6">
    <location>
        <begin position="35"/>
        <end position="55"/>
    </location>
</feature>
<evidence type="ECO:0000256" key="4">
    <source>
        <dbReference type="ARBA" id="ARBA00023136"/>
    </source>
</evidence>
<feature type="compositionally biased region" description="Polar residues" evidence="5">
    <location>
        <begin position="582"/>
        <end position="595"/>
    </location>
</feature>
<dbReference type="SUPFAM" id="SSF103473">
    <property type="entry name" value="MFS general substrate transporter"/>
    <property type="match status" value="1"/>
</dbReference>
<name>A0AAD5VZV8_9AGAR</name>
<dbReference type="EMBL" id="JANIEX010000077">
    <property type="protein sequence ID" value="KAJ3574175.1"/>
    <property type="molecule type" value="Genomic_DNA"/>
</dbReference>
<feature type="transmembrane region" description="Helical" evidence="6">
    <location>
        <begin position="461"/>
        <end position="483"/>
    </location>
</feature>
<comment type="subcellular location">
    <subcellularLocation>
        <location evidence="1">Membrane</location>
        <topology evidence="1">Multi-pass membrane protein</topology>
    </subcellularLocation>
</comment>
<dbReference type="Proteomes" id="UP001213000">
    <property type="component" value="Unassembled WGS sequence"/>
</dbReference>
<reference evidence="7" key="1">
    <citation type="submission" date="2022-07" db="EMBL/GenBank/DDBJ databases">
        <title>Genome Sequence of Leucocoprinus birnbaumii.</title>
        <authorList>
            <person name="Buettner E."/>
        </authorList>
    </citation>
    <scope>NUCLEOTIDE SEQUENCE</scope>
    <source>
        <strain evidence="7">VT141</strain>
    </source>
</reference>
<evidence type="ECO:0000256" key="6">
    <source>
        <dbReference type="SAM" id="Phobius"/>
    </source>
</evidence>
<protein>
    <submittedName>
        <fullName evidence="7">Uncharacterized protein</fullName>
    </submittedName>
</protein>
<feature type="transmembrane region" description="Helical" evidence="6">
    <location>
        <begin position="162"/>
        <end position="187"/>
    </location>
</feature>
<keyword evidence="4 6" id="KW-0472">Membrane</keyword>
<dbReference type="Gene3D" id="1.20.1250.20">
    <property type="entry name" value="MFS general substrate transporter like domains"/>
    <property type="match status" value="1"/>
</dbReference>
<dbReference type="PANTHER" id="PTHR23507:SF1">
    <property type="entry name" value="FI18259P1-RELATED"/>
    <property type="match status" value="1"/>
</dbReference>
<evidence type="ECO:0000256" key="5">
    <source>
        <dbReference type="SAM" id="MobiDB-lite"/>
    </source>
</evidence>
<proteinExistence type="predicted"/>
<dbReference type="Pfam" id="PF07690">
    <property type="entry name" value="MFS_1"/>
    <property type="match status" value="1"/>
</dbReference>